<dbReference type="Pfam" id="PF08241">
    <property type="entry name" value="Methyltransf_11"/>
    <property type="match status" value="1"/>
</dbReference>
<sequence>MISSEIEQFYDNNTQQEWERLDRHRMEFAITLKVLNQYLPSPPIKILDIGGGPGRYSITLSKMGYRVTLVDLSLNCLKYARVKAKESKVTIDDYIQGNVLELPMITDESFDSVLLMGPLYHLLELEDRKKAVKEAYRVLKRGGLIFASFITQYAPLRWVGKYEPEWIISNKDRLHELIKNKILIQSEGGGFTSAYFAHPSELKPLMETADFTSLDMIACEGLLSMIEEKVNEIQGELWDAWVELNYQLAHDPSIFGCAEHILYIGRK</sequence>
<dbReference type="InterPro" id="IPR029063">
    <property type="entry name" value="SAM-dependent_MTases_sf"/>
</dbReference>
<name>A0A9E2BIV9_PSYF1</name>
<dbReference type="PANTHER" id="PTHR43591">
    <property type="entry name" value="METHYLTRANSFERASE"/>
    <property type="match status" value="1"/>
</dbReference>
<dbReference type="EMBL" id="QLTW01000099">
    <property type="protein sequence ID" value="MBT9145476.1"/>
    <property type="molecule type" value="Genomic_DNA"/>
</dbReference>
<dbReference type="CDD" id="cd02440">
    <property type="entry name" value="AdoMet_MTases"/>
    <property type="match status" value="1"/>
</dbReference>
<dbReference type="Gene3D" id="3.40.50.150">
    <property type="entry name" value="Vaccinia Virus protein VP39"/>
    <property type="match status" value="1"/>
</dbReference>
<organism evidence="2 3">
    <name type="scientific">Psychracetigena formicireducens</name>
    <dbReference type="NCBI Taxonomy" id="2986056"/>
    <lineage>
        <taxon>Bacteria</taxon>
        <taxon>Bacillati</taxon>
        <taxon>Candidatus Lithacetigenota</taxon>
        <taxon>Candidatus Psychracetigena</taxon>
    </lineage>
</organism>
<keyword evidence="2" id="KW-0808">Transferase</keyword>
<dbReference type="InterPro" id="IPR013216">
    <property type="entry name" value="Methyltransf_11"/>
</dbReference>
<dbReference type="SUPFAM" id="SSF53335">
    <property type="entry name" value="S-adenosyl-L-methionine-dependent methyltransferases"/>
    <property type="match status" value="1"/>
</dbReference>
<comment type="caution">
    <text evidence="2">The sequence shown here is derived from an EMBL/GenBank/DDBJ whole genome shotgun (WGS) entry which is preliminary data.</text>
</comment>
<dbReference type="GO" id="GO:0043770">
    <property type="term" value="F:demethylmenaquinone methyltransferase activity"/>
    <property type="evidence" value="ECO:0007669"/>
    <property type="project" value="UniProtKB-EC"/>
</dbReference>
<keyword evidence="2" id="KW-0830">Ubiquinone</keyword>
<evidence type="ECO:0000313" key="2">
    <source>
        <dbReference type="EMBL" id="MBT9145476.1"/>
    </source>
</evidence>
<gene>
    <name evidence="2" type="primary">ubiE</name>
    <name evidence="2" type="ORF">DDT42_01347</name>
</gene>
<dbReference type="Proteomes" id="UP000811545">
    <property type="component" value="Unassembled WGS sequence"/>
</dbReference>
<proteinExistence type="predicted"/>
<dbReference type="GO" id="GO:0032259">
    <property type="term" value="P:methylation"/>
    <property type="evidence" value="ECO:0007669"/>
    <property type="project" value="UniProtKB-KW"/>
</dbReference>
<protein>
    <submittedName>
        <fullName evidence="2">Ubiquinone/menaquinone biosynthesis C-methyltransferase UbiE</fullName>
        <ecNumber evidence="2">2.1.1.163</ecNumber>
    </submittedName>
</protein>
<dbReference type="GO" id="GO:0008757">
    <property type="term" value="F:S-adenosylmethionine-dependent methyltransferase activity"/>
    <property type="evidence" value="ECO:0007669"/>
    <property type="project" value="InterPro"/>
</dbReference>
<feature type="domain" description="Methyltransferase type 11" evidence="1">
    <location>
        <begin position="47"/>
        <end position="146"/>
    </location>
</feature>
<reference evidence="2 3" key="1">
    <citation type="journal article" date="2021" name="bioRxiv">
        <title>Unique metabolic strategies in Hadean analogues reveal hints for primordial physiology.</title>
        <authorList>
            <person name="Nobu M.K."/>
            <person name="Nakai R."/>
            <person name="Tamazawa S."/>
            <person name="Mori H."/>
            <person name="Toyoda A."/>
            <person name="Ijiri A."/>
            <person name="Suzuki S."/>
            <person name="Kurokawa K."/>
            <person name="Kamagata Y."/>
            <person name="Tamaki H."/>
        </authorList>
    </citation>
    <scope>NUCLEOTIDE SEQUENCE [LARGE SCALE GENOMIC DNA]</scope>
    <source>
        <strain evidence="2">BS525</strain>
    </source>
</reference>
<dbReference type="EC" id="2.1.1.163" evidence="2"/>
<accession>A0A9E2BIV9</accession>
<dbReference type="AlphaFoldDB" id="A0A9E2BIV9"/>
<evidence type="ECO:0000313" key="3">
    <source>
        <dbReference type="Proteomes" id="UP000811545"/>
    </source>
</evidence>
<evidence type="ECO:0000259" key="1">
    <source>
        <dbReference type="Pfam" id="PF08241"/>
    </source>
</evidence>
<keyword evidence="2" id="KW-0489">Methyltransferase</keyword>